<sequence>MPKINLNRFKKLIENNAIAVATVNKNGKPHNIAVGYVKVVENDKIIITDVGMKETIENLKRNNNVALVVWNRNWERKCIGYEMKGAVKYFTSGKWKEFVDNLP</sequence>
<reference evidence="3" key="1">
    <citation type="submission" date="2017-09" db="EMBL/GenBank/DDBJ databases">
        <title>Depth-based differentiation of microbial function through sediment-hosted aquifers and enrichment of novel symbionts in the deep terrestrial subsurface.</title>
        <authorList>
            <person name="Probst A.J."/>
            <person name="Ladd B."/>
            <person name="Jarett J.K."/>
            <person name="Geller-Mcgrath D.E."/>
            <person name="Sieber C.M.K."/>
            <person name="Emerson J.B."/>
            <person name="Anantharaman K."/>
            <person name="Thomas B.C."/>
            <person name="Malmstrom R."/>
            <person name="Stieglmeier M."/>
            <person name="Klingl A."/>
            <person name="Woyke T."/>
            <person name="Ryan C.M."/>
            <person name="Banfield J.F."/>
        </authorList>
    </citation>
    <scope>NUCLEOTIDE SEQUENCE [LARGE SCALE GENOMIC DNA]</scope>
</reference>
<comment type="caution">
    <text evidence="2">The sequence shown here is derived from an EMBL/GenBank/DDBJ whole genome shotgun (WGS) entry which is preliminary data.</text>
</comment>
<dbReference type="InterPro" id="IPR012349">
    <property type="entry name" value="Split_barrel_FMN-bd"/>
</dbReference>
<dbReference type="Pfam" id="PF01243">
    <property type="entry name" value="PNPOx_N"/>
    <property type="match status" value="1"/>
</dbReference>
<dbReference type="SUPFAM" id="SSF50475">
    <property type="entry name" value="FMN-binding split barrel"/>
    <property type="match status" value="1"/>
</dbReference>
<evidence type="ECO:0000313" key="3">
    <source>
        <dbReference type="Proteomes" id="UP000228875"/>
    </source>
</evidence>
<evidence type="ECO:0000313" key="2">
    <source>
        <dbReference type="EMBL" id="PJB99252.1"/>
    </source>
</evidence>
<dbReference type="InterPro" id="IPR011576">
    <property type="entry name" value="Pyridox_Oxase_N"/>
</dbReference>
<name>A0A2M8DMF6_9BACT</name>
<accession>A0A2M8DMF6</accession>
<gene>
    <name evidence="2" type="ORF">CO077_02735</name>
</gene>
<protein>
    <recommendedName>
        <fullName evidence="1">Pyridoxamine 5'-phosphate oxidase N-terminal domain-containing protein</fullName>
    </recommendedName>
</protein>
<dbReference type="EMBL" id="PFTB01000061">
    <property type="protein sequence ID" value="PJB99252.1"/>
    <property type="molecule type" value="Genomic_DNA"/>
</dbReference>
<dbReference type="Proteomes" id="UP000228875">
    <property type="component" value="Unassembled WGS sequence"/>
</dbReference>
<proteinExistence type="predicted"/>
<dbReference type="AlphaFoldDB" id="A0A2M8DMF6"/>
<dbReference type="PANTHER" id="PTHR40660">
    <property type="entry name" value="5'-PHOSPHATE OXIDASE PUTATIVE DOMAIN-CONTAINING PROTEIN-RELATED"/>
    <property type="match status" value="1"/>
</dbReference>
<dbReference type="PANTHER" id="PTHR40660:SF1">
    <property type="entry name" value="5'-PHOSPHATE OXIDASE PUTATIVE DOMAIN-CONTAINING PROTEIN-RELATED"/>
    <property type="match status" value="1"/>
</dbReference>
<feature type="domain" description="Pyridoxamine 5'-phosphate oxidase N-terminal" evidence="1">
    <location>
        <begin position="13"/>
        <end position="97"/>
    </location>
</feature>
<organism evidence="2 3">
    <name type="scientific">Candidatus Nealsonbacteria bacterium CG_4_9_14_0_8_um_filter_35_12</name>
    <dbReference type="NCBI Taxonomy" id="1974692"/>
    <lineage>
        <taxon>Bacteria</taxon>
        <taxon>Candidatus Nealsoniibacteriota</taxon>
    </lineage>
</organism>
<dbReference type="Gene3D" id="2.30.110.10">
    <property type="entry name" value="Electron Transport, Fmn-binding Protein, Chain A"/>
    <property type="match status" value="1"/>
</dbReference>
<evidence type="ECO:0000259" key="1">
    <source>
        <dbReference type="Pfam" id="PF01243"/>
    </source>
</evidence>